<gene>
    <name evidence="3" type="primary">ydaM_1</name>
    <name evidence="3" type="ORF">ERS852580_01207</name>
</gene>
<dbReference type="AlphaFoldDB" id="A0A173SRB2"/>
<keyword evidence="3" id="KW-0808">Transferase</keyword>
<dbReference type="SUPFAM" id="SSF55073">
    <property type="entry name" value="Nucleotide cyclase"/>
    <property type="match status" value="1"/>
</dbReference>
<dbReference type="EMBL" id="CYXM01000004">
    <property type="protein sequence ID" value="CUM92921.1"/>
    <property type="molecule type" value="Genomic_DNA"/>
</dbReference>
<dbReference type="SMART" id="SM00267">
    <property type="entry name" value="GGDEF"/>
    <property type="match status" value="1"/>
</dbReference>
<organism evidence="3 4">
    <name type="scientific">Agathobacter rectalis</name>
    <dbReference type="NCBI Taxonomy" id="39491"/>
    <lineage>
        <taxon>Bacteria</taxon>
        <taxon>Bacillati</taxon>
        <taxon>Bacillota</taxon>
        <taxon>Clostridia</taxon>
        <taxon>Lachnospirales</taxon>
        <taxon>Lachnospiraceae</taxon>
        <taxon>Agathobacter</taxon>
    </lineage>
</organism>
<dbReference type="InterPro" id="IPR043128">
    <property type="entry name" value="Rev_trsase/Diguanyl_cyclase"/>
</dbReference>
<dbReference type="Gene3D" id="3.30.70.270">
    <property type="match status" value="1"/>
</dbReference>
<evidence type="ECO:0000313" key="4">
    <source>
        <dbReference type="Proteomes" id="UP000095673"/>
    </source>
</evidence>
<dbReference type="EC" id="2.7.7.65" evidence="3"/>
<dbReference type="GO" id="GO:0052621">
    <property type="term" value="F:diguanylate cyclase activity"/>
    <property type="evidence" value="ECO:0007669"/>
    <property type="project" value="UniProtKB-EC"/>
</dbReference>
<dbReference type="Proteomes" id="UP000095673">
    <property type="component" value="Unassembled WGS sequence"/>
</dbReference>
<keyword evidence="1" id="KW-1133">Transmembrane helix</keyword>
<evidence type="ECO:0000313" key="3">
    <source>
        <dbReference type="EMBL" id="CUM92921.1"/>
    </source>
</evidence>
<feature type="transmembrane region" description="Helical" evidence="1">
    <location>
        <begin position="282"/>
        <end position="303"/>
    </location>
</feature>
<keyword evidence="3" id="KW-0548">Nucleotidyltransferase</keyword>
<accession>A0A173SRB2</accession>
<dbReference type="Pfam" id="PF00990">
    <property type="entry name" value="GGDEF"/>
    <property type="match status" value="1"/>
</dbReference>
<dbReference type="InterPro" id="IPR029787">
    <property type="entry name" value="Nucleotide_cyclase"/>
</dbReference>
<feature type="domain" description="GGDEF" evidence="2">
    <location>
        <begin position="345"/>
        <end position="476"/>
    </location>
</feature>
<name>A0A173SRB2_9FIRM</name>
<dbReference type="GO" id="GO:0043709">
    <property type="term" value="P:cell adhesion involved in single-species biofilm formation"/>
    <property type="evidence" value="ECO:0007669"/>
    <property type="project" value="TreeGrafter"/>
</dbReference>
<dbReference type="GO" id="GO:1902201">
    <property type="term" value="P:negative regulation of bacterial-type flagellum-dependent cell motility"/>
    <property type="evidence" value="ECO:0007669"/>
    <property type="project" value="TreeGrafter"/>
</dbReference>
<keyword evidence="1" id="KW-0812">Transmembrane</keyword>
<evidence type="ECO:0000256" key="1">
    <source>
        <dbReference type="SAM" id="Phobius"/>
    </source>
</evidence>
<dbReference type="PANTHER" id="PTHR45138:SF9">
    <property type="entry name" value="DIGUANYLATE CYCLASE DGCM-RELATED"/>
    <property type="match status" value="1"/>
</dbReference>
<dbReference type="PANTHER" id="PTHR45138">
    <property type="entry name" value="REGULATORY COMPONENTS OF SENSORY TRANSDUCTION SYSTEM"/>
    <property type="match status" value="1"/>
</dbReference>
<dbReference type="InterPro" id="IPR050469">
    <property type="entry name" value="Diguanylate_Cyclase"/>
</dbReference>
<keyword evidence="1" id="KW-0472">Membrane</keyword>
<evidence type="ECO:0000259" key="2">
    <source>
        <dbReference type="PROSITE" id="PS50887"/>
    </source>
</evidence>
<dbReference type="NCBIfam" id="TIGR00254">
    <property type="entry name" value="GGDEF"/>
    <property type="match status" value="1"/>
</dbReference>
<dbReference type="InterPro" id="IPR000160">
    <property type="entry name" value="GGDEF_dom"/>
</dbReference>
<dbReference type="PROSITE" id="PS50887">
    <property type="entry name" value="GGDEF"/>
    <property type="match status" value="1"/>
</dbReference>
<dbReference type="CDD" id="cd01949">
    <property type="entry name" value="GGDEF"/>
    <property type="match status" value="1"/>
</dbReference>
<dbReference type="RefSeq" id="WP_306723399.1">
    <property type="nucleotide sequence ID" value="NZ_CYXM01000004.1"/>
</dbReference>
<protein>
    <submittedName>
        <fullName evidence="3">Probable diguanylate cyclase YdaM</fullName>
        <ecNumber evidence="3">2.7.7.65</ecNumber>
    </submittedName>
</protein>
<reference evidence="3 4" key="1">
    <citation type="submission" date="2015-09" db="EMBL/GenBank/DDBJ databases">
        <authorList>
            <consortium name="Pathogen Informatics"/>
        </authorList>
    </citation>
    <scope>NUCLEOTIDE SEQUENCE [LARGE SCALE GENOMIC DNA]</scope>
    <source>
        <strain evidence="3 4">2789STDY5834968</strain>
    </source>
</reference>
<dbReference type="GO" id="GO:0005886">
    <property type="term" value="C:plasma membrane"/>
    <property type="evidence" value="ECO:0007669"/>
    <property type="project" value="TreeGrafter"/>
</dbReference>
<proteinExistence type="predicted"/>
<sequence length="476" mass="53716">MKNKRRFAMVSVSVIVVALILEAGILKYVNDANAYRLSKVLLDRVVTVLNKNDQSEEELIESLKDDYIVRAKAVSYIVDAKPQVENDVEELQKIAKLMSVDEIHLFDETGCITSGSVPKYFGYSFDSGTQMSYFKPMLTDKSLTMCQDVTPNTSEGKAMMYAITWNEAGTMMVQVGLKPQRLLDELKQNEISTVVSDMPVYKGMELYVADADTELVKGATDCDKIGKTFHDLGLPTDIKESDKPTVRQISVNDSGCRCIIRRGDKYIVAVTIDKSFYMTNSVVALLVVGIYLILASCCIMYMFSKIMKEKYEKEKLLYISNTDALTGCLNRHAYETDINKLDLKKELIYISLDLNSLKHVNDTYGHAAGDEMICAAATCMMASFGEFGRVYRIGGDEFAVIITQKPDELDAMTKHFDSSVAEWRGKIVDSMTISYGCVRSLEEDWEFVHDIAKEADRRMYASKARYYSDSDIDRRK</sequence>